<comment type="caution">
    <text evidence="3">The sequence shown here is derived from an EMBL/GenBank/DDBJ whole genome shotgun (WGS) entry which is preliminary data.</text>
</comment>
<dbReference type="GO" id="GO:0046983">
    <property type="term" value="F:protein dimerization activity"/>
    <property type="evidence" value="ECO:0007669"/>
    <property type="project" value="InterPro"/>
</dbReference>
<dbReference type="InterPro" id="IPR036638">
    <property type="entry name" value="HLH_DNA-bd_sf"/>
</dbReference>
<feature type="region of interest" description="Disordered" evidence="1">
    <location>
        <begin position="90"/>
        <end position="161"/>
    </location>
</feature>
<reference evidence="3" key="1">
    <citation type="submission" date="2022-12" db="EMBL/GenBank/DDBJ databases">
        <authorList>
            <person name="Brejova B."/>
        </authorList>
    </citation>
    <scope>NUCLEOTIDE SEQUENCE</scope>
</reference>
<proteinExistence type="predicted"/>
<feature type="compositionally biased region" description="Polar residues" evidence="1">
    <location>
        <begin position="322"/>
        <end position="338"/>
    </location>
</feature>
<feature type="compositionally biased region" description="Low complexity" evidence="1">
    <location>
        <begin position="446"/>
        <end position="461"/>
    </location>
</feature>
<dbReference type="Gene3D" id="4.10.280.10">
    <property type="entry name" value="Helix-loop-helix DNA-binding domain"/>
    <property type="match status" value="1"/>
</dbReference>
<feature type="region of interest" description="Disordered" evidence="1">
    <location>
        <begin position="296"/>
        <end position="486"/>
    </location>
</feature>
<protein>
    <recommendedName>
        <fullName evidence="2">BHLH domain-containing protein</fullName>
    </recommendedName>
</protein>
<dbReference type="SUPFAM" id="SSF47459">
    <property type="entry name" value="HLH, helix-loop-helix DNA-binding domain"/>
    <property type="match status" value="1"/>
</dbReference>
<evidence type="ECO:0000259" key="2">
    <source>
        <dbReference type="PROSITE" id="PS50888"/>
    </source>
</evidence>
<feature type="domain" description="BHLH" evidence="2">
    <location>
        <begin position="473"/>
        <end position="527"/>
    </location>
</feature>
<dbReference type="InterPro" id="IPR011598">
    <property type="entry name" value="bHLH_dom"/>
</dbReference>
<feature type="region of interest" description="Disordered" evidence="1">
    <location>
        <begin position="1"/>
        <end position="58"/>
    </location>
</feature>
<feature type="compositionally biased region" description="Polar residues" evidence="1">
    <location>
        <begin position="305"/>
        <end position="315"/>
    </location>
</feature>
<sequence>MESHVWNNTFSPDNQNHHHLDHSQSGNTPNNNDVNSNASTPNTDHHHHTQQQQQPQHSHLNITSHHLNSTNFTDSEQLFLQQIEQNLYEHQQHQHHHNDQHSVHHPHNSSTGNTPDLQFHADSNDHQHHILGHHQHQSSQHSNNNSTGNTPSNSASLTAPPQSYEFGLENINFIIPEDLNFDADPNHVSSAFPPNLPSNHQTPSLLAANKKQDHLSHVHEDFTNSPILPGQNEKSYNNQHYYHRQNSSGKIYTSRDVQQQQQQHVRPDAVFTPLVSPAVTPLDKAASSSFQQGPVNVSFEPLTSPALNAQNSTTSNDRRRSASSVYAPQDSNQSNNSKSYKRRTPHGTPVLQANSSSKNYKSPNIKPRNNGYSFEKLPESSISDDKDSKSSTNSNDMLPPSGKPLEINDPPLMGFTMGKLAEEENQNQNQSQNQKKLTKPKVARKSSYSKSRSTSSSENSSPVLNKKPEKPATKKASHKLAEQGRRNRMNMAVHELGVLIPQSYHEEVSIPSKATTVELASKYIKALLKEIDQLKNSK</sequence>
<feature type="compositionally biased region" description="Polar residues" evidence="1">
    <location>
        <begin position="23"/>
        <end position="42"/>
    </location>
</feature>
<evidence type="ECO:0000256" key="1">
    <source>
        <dbReference type="SAM" id="MobiDB-lite"/>
    </source>
</evidence>
<feature type="compositionally biased region" description="Polar residues" evidence="1">
    <location>
        <begin position="1"/>
        <end position="14"/>
    </location>
</feature>
<dbReference type="Pfam" id="PF00010">
    <property type="entry name" value="HLH"/>
    <property type="match status" value="1"/>
</dbReference>
<dbReference type="OrthoDB" id="5344169at2759"/>
<dbReference type="EMBL" id="CANTUO010000004">
    <property type="protein sequence ID" value="CAI5759169.1"/>
    <property type="molecule type" value="Genomic_DNA"/>
</dbReference>
<feature type="compositionally biased region" description="Polar residues" evidence="1">
    <location>
        <begin position="351"/>
        <end position="362"/>
    </location>
</feature>
<dbReference type="SMART" id="SM00353">
    <property type="entry name" value="HLH"/>
    <property type="match status" value="1"/>
</dbReference>
<gene>
    <name evidence="3" type="ORF">CANVERA_P3678</name>
</gene>
<keyword evidence="4" id="KW-1185">Reference proteome</keyword>
<evidence type="ECO:0000313" key="3">
    <source>
        <dbReference type="EMBL" id="CAI5759169.1"/>
    </source>
</evidence>
<organism evidence="3 4">
    <name type="scientific">Candida verbasci</name>
    <dbReference type="NCBI Taxonomy" id="1227364"/>
    <lineage>
        <taxon>Eukaryota</taxon>
        <taxon>Fungi</taxon>
        <taxon>Dikarya</taxon>
        <taxon>Ascomycota</taxon>
        <taxon>Saccharomycotina</taxon>
        <taxon>Pichiomycetes</taxon>
        <taxon>Debaryomycetaceae</taxon>
        <taxon>Candida/Lodderomyces clade</taxon>
        <taxon>Candida</taxon>
    </lineage>
</organism>
<dbReference type="Proteomes" id="UP001152885">
    <property type="component" value="Unassembled WGS sequence"/>
</dbReference>
<dbReference type="AlphaFoldDB" id="A0A9W4TVL1"/>
<dbReference type="PROSITE" id="PS50888">
    <property type="entry name" value="BHLH"/>
    <property type="match status" value="1"/>
</dbReference>
<feature type="compositionally biased region" description="Low complexity" evidence="1">
    <location>
        <begin position="137"/>
        <end position="156"/>
    </location>
</feature>
<name>A0A9W4TVL1_9ASCO</name>
<accession>A0A9W4TVL1</accession>
<evidence type="ECO:0000313" key="4">
    <source>
        <dbReference type="Proteomes" id="UP001152885"/>
    </source>
</evidence>